<keyword evidence="3" id="KW-1185">Reference proteome</keyword>
<gene>
    <name evidence="2" type="ORF">NARC_150038</name>
</gene>
<comment type="caution">
    <text evidence="2">The sequence shown here is derived from an EMBL/GenBank/DDBJ whole genome shotgun (WGS) entry which is preliminary data.</text>
</comment>
<dbReference type="Proteomes" id="UP000315289">
    <property type="component" value="Unassembled WGS sequence"/>
</dbReference>
<dbReference type="RefSeq" id="WP_144733671.1">
    <property type="nucleotide sequence ID" value="NZ_ML675590.1"/>
</dbReference>
<keyword evidence="2" id="KW-0269">Exonuclease</keyword>
<evidence type="ECO:0000313" key="3">
    <source>
        <dbReference type="Proteomes" id="UP000315289"/>
    </source>
</evidence>
<dbReference type="SUPFAM" id="SSF56219">
    <property type="entry name" value="DNase I-like"/>
    <property type="match status" value="1"/>
</dbReference>
<accession>A0A557SS56</accession>
<dbReference type="EMBL" id="VOAH01000015">
    <property type="protein sequence ID" value="TVP39444.1"/>
    <property type="molecule type" value="Genomic_DNA"/>
</dbReference>
<feature type="domain" description="Endonuclease/exonuclease/phosphatase" evidence="1">
    <location>
        <begin position="6"/>
        <end position="197"/>
    </location>
</feature>
<dbReference type="PANTHER" id="PTHR42834:SF1">
    <property type="entry name" value="ENDONUCLEASE_EXONUCLEASE_PHOSPHATASE FAMILY PROTEIN (AFU_ORTHOLOGUE AFUA_3G09210)"/>
    <property type="match status" value="1"/>
</dbReference>
<dbReference type="PANTHER" id="PTHR42834">
    <property type="entry name" value="ENDONUCLEASE/EXONUCLEASE/PHOSPHATASE FAMILY PROTEIN (AFU_ORTHOLOGUE AFUA_3G09210)"/>
    <property type="match status" value="1"/>
</dbReference>
<dbReference type="Gene3D" id="3.60.10.10">
    <property type="entry name" value="Endonuclease/exonuclease/phosphatase"/>
    <property type="match status" value="1"/>
</dbReference>
<dbReference type="AlphaFoldDB" id="A0A557SS56"/>
<evidence type="ECO:0000313" key="2">
    <source>
        <dbReference type="EMBL" id="TVP39444.1"/>
    </source>
</evidence>
<keyword evidence="2" id="KW-0255">Endonuclease</keyword>
<keyword evidence="2" id="KW-0378">Hydrolase</keyword>
<evidence type="ECO:0000259" key="1">
    <source>
        <dbReference type="Pfam" id="PF19580"/>
    </source>
</evidence>
<name>A0A557SS56_9ARCH</name>
<dbReference type="OrthoDB" id="6352at2157"/>
<proteinExistence type="predicted"/>
<dbReference type="Pfam" id="PF19580">
    <property type="entry name" value="Exo_endo_phos_3"/>
    <property type="match status" value="1"/>
</dbReference>
<dbReference type="InterPro" id="IPR005135">
    <property type="entry name" value="Endo/exonuclease/phosphatase"/>
</dbReference>
<dbReference type="GO" id="GO:0004527">
    <property type="term" value="F:exonuclease activity"/>
    <property type="evidence" value="ECO:0007669"/>
    <property type="project" value="UniProtKB-KW"/>
</dbReference>
<organism evidence="2 3">
    <name type="scientific">Candidatus Nitrosocosmicus arcticus</name>
    <dbReference type="NCBI Taxonomy" id="2035267"/>
    <lineage>
        <taxon>Archaea</taxon>
        <taxon>Nitrososphaerota</taxon>
        <taxon>Nitrososphaeria</taxon>
        <taxon>Nitrososphaerales</taxon>
        <taxon>Nitrososphaeraceae</taxon>
        <taxon>Candidatus Nitrosocosmicus</taxon>
    </lineage>
</organism>
<dbReference type="InterPro" id="IPR036691">
    <property type="entry name" value="Endo/exonu/phosph_ase_sf"/>
</dbReference>
<protein>
    <submittedName>
        <fullName evidence="2">Putative Endonuclease/exonuclease/phosphatase</fullName>
    </submittedName>
</protein>
<reference evidence="2 3" key="1">
    <citation type="journal article" date="2019" name="Front. Microbiol.">
        <title>Ammonia Oxidation by the Arctic Terrestrial Thaumarchaeote Candidatus Nitrosocosmicus arcticus Is Stimulated by Increasing Temperatures.</title>
        <authorList>
            <person name="Alves R.J.E."/>
            <person name="Kerou M."/>
            <person name="Zappe A."/>
            <person name="Bittner R."/>
            <person name="Abby S.S."/>
            <person name="Schmidt H.A."/>
            <person name="Pfeifer K."/>
            <person name="Schleper C."/>
        </authorList>
    </citation>
    <scope>NUCLEOTIDE SEQUENCE [LARGE SCALE GENOMIC DNA]</scope>
    <source>
        <strain evidence="2 3">Kfb</strain>
    </source>
</reference>
<sequence>MNEFYVSFWNVNNLFDTLPTSIGSTIEFTPDRGWNNVVKNKKIENLARVINSLHDNQGPDIIGLCEIESEKLALNLIDKLRAEKEYSIAQYLNSPDIRGIDTCLLYSKKLFRLNAVKGYSTQLRYPTRDILAANFTVLSNDADLNIIVNHWPSRAGGRFETEPLRIAVAENCARAVEDILKINQNELQSLPGDLRYDKRSLSLLNQRWNKNILLMGDFNDNPYDRSILSYLRATADRRKLMNWDEIFEHPIQKRWPSNRQTDKHNYLFYQGYLFNCMWSLIPDGTIFYDGGYDLFDQFIVSRGLLNGEQELKIDLDKIQINKKIQLDRNISYDFFDTRDRNKIHPSYGQSPMRFEYQRIKPNGDLEEISPGRTILTGYSDHFPIESTIDLL</sequence>
<dbReference type="GO" id="GO:0004519">
    <property type="term" value="F:endonuclease activity"/>
    <property type="evidence" value="ECO:0007669"/>
    <property type="project" value="UniProtKB-KW"/>
</dbReference>
<keyword evidence="2" id="KW-0540">Nuclease</keyword>